<feature type="transmembrane region" description="Helical" evidence="6">
    <location>
        <begin position="225"/>
        <end position="243"/>
    </location>
</feature>
<evidence type="ECO:0000256" key="3">
    <source>
        <dbReference type="ARBA" id="ARBA00022989"/>
    </source>
</evidence>
<dbReference type="InterPro" id="IPR049453">
    <property type="entry name" value="Memb_transporter_dom"/>
</dbReference>
<feature type="region of interest" description="Disordered" evidence="5">
    <location>
        <begin position="87"/>
        <end position="112"/>
    </location>
</feature>
<dbReference type="PANTHER" id="PTHR47804:SF1">
    <property type="entry name" value="DUF2421 DOMAIN-CONTAINING PROTEIN"/>
    <property type="match status" value="1"/>
</dbReference>
<feature type="compositionally biased region" description="Polar residues" evidence="5">
    <location>
        <begin position="148"/>
        <end position="159"/>
    </location>
</feature>
<dbReference type="PANTHER" id="PTHR47804">
    <property type="entry name" value="60S RIBOSOMAL PROTEIN L19"/>
    <property type="match status" value="1"/>
</dbReference>
<dbReference type="EMBL" id="NHTK01005644">
    <property type="protein sequence ID" value="PPQ75741.1"/>
    <property type="molecule type" value="Genomic_DNA"/>
</dbReference>
<dbReference type="InParanoid" id="A0A409WB74"/>
<evidence type="ECO:0000256" key="2">
    <source>
        <dbReference type="ARBA" id="ARBA00022692"/>
    </source>
</evidence>
<protein>
    <submittedName>
        <fullName evidence="9">Uncharacterized protein</fullName>
    </submittedName>
</protein>
<keyword evidence="10" id="KW-1185">Reference proteome</keyword>
<dbReference type="Pfam" id="PF10334">
    <property type="entry name" value="BRE4"/>
    <property type="match status" value="1"/>
</dbReference>
<feature type="transmembrane region" description="Helical" evidence="6">
    <location>
        <begin position="320"/>
        <end position="338"/>
    </location>
</feature>
<comment type="caution">
    <text evidence="9">The sequence shown here is derived from an EMBL/GenBank/DDBJ whole genome shotgun (WGS) entry which is preliminary data.</text>
</comment>
<dbReference type="Proteomes" id="UP000284842">
    <property type="component" value="Unassembled WGS sequence"/>
</dbReference>
<proteinExistence type="predicted"/>
<dbReference type="OrthoDB" id="68611at2759"/>
<feature type="compositionally biased region" description="Low complexity" evidence="5">
    <location>
        <begin position="38"/>
        <end position="54"/>
    </location>
</feature>
<reference evidence="9 10" key="1">
    <citation type="journal article" date="2018" name="Evol. Lett.">
        <title>Horizontal gene cluster transfer increased hallucinogenic mushroom diversity.</title>
        <authorList>
            <person name="Reynolds H.T."/>
            <person name="Vijayakumar V."/>
            <person name="Gluck-Thaler E."/>
            <person name="Korotkin H.B."/>
            <person name="Matheny P.B."/>
            <person name="Slot J.C."/>
        </authorList>
    </citation>
    <scope>NUCLEOTIDE SEQUENCE [LARGE SCALE GENOMIC DNA]</scope>
    <source>
        <strain evidence="9 10">2629</strain>
    </source>
</reference>
<organism evidence="9 10">
    <name type="scientific">Panaeolus cyanescens</name>
    <dbReference type="NCBI Taxonomy" id="181874"/>
    <lineage>
        <taxon>Eukaryota</taxon>
        <taxon>Fungi</taxon>
        <taxon>Dikarya</taxon>
        <taxon>Basidiomycota</taxon>
        <taxon>Agaricomycotina</taxon>
        <taxon>Agaricomycetes</taxon>
        <taxon>Agaricomycetidae</taxon>
        <taxon>Agaricales</taxon>
        <taxon>Agaricineae</taxon>
        <taxon>Galeropsidaceae</taxon>
        <taxon>Panaeolus</taxon>
    </lineage>
</organism>
<dbReference type="Pfam" id="PF13515">
    <property type="entry name" value="FUSC_2"/>
    <property type="match status" value="1"/>
</dbReference>
<evidence type="ECO:0000256" key="6">
    <source>
        <dbReference type="SAM" id="Phobius"/>
    </source>
</evidence>
<feature type="transmembrane region" description="Helical" evidence="6">
    <location>
        <begin position="827"/>
        <end position="844"/>
    </location>
</feature>
<feature type="compositionally biased region" description="Low complexity" evidence="5">
    <location>
        <begin position="98"/>
        <end position="108"/>
    </location>
</feature>
<keyword evidence="4 6" id="KW-0472">Membrane</keyword>
<evidence type="ECO:0000256" key="5">
    <source>
        <dbReference type="SAM" id="MobiDB-lite"/>
    </source>
</evidence>
<keyword evidence="2 6" id="KW-0812">Transmembrane</keyword>
<sequence length="1179" mass="132686">MYSSPINIPSSSHRDRVDIVFQSPEQFQSRSADHLNVTDTGLGTGTSATTSTYSEHSHLVSPNNPSTPTQSNFGSQILRTPLSFVSRRRAPAQPPSPSSSSSPRSQRSGANQQQWSLFGQLMENEGFFPVSSSPVSHRHENFDYFNLPSPNRTLGQQVLSPDEHPRMDNASFPSLQDVLPPRHSRTESGNDQLPLPHPPPLSLSARITRLSSLDFITKNVLKCSIAYFVASLFTFSPFLSQLVSDWMPYGPSDPATPLPIGHMIATIAVYYNPAKTVGAMIEADLFCICGLMYAAFVSLLCTSIFWWLEHIPGWEWMGDVVAISCIGISMGLLAWLKVWMENPSFNTACSMTAIIIIVKEGGLETLIQTSLIILSGATISNLICYLLWPQSAISNLQLNMIKTLDSFSTLLPMLTRTFLLEVDEGSHVFNMETIQNAVNNHQNSFTGLRKSLKEAKNEWILTGTGGTTNHHGRRAYEDAVDCLNRLAQHLNGLRSGTRLQHDLIKAGINNQPGARRKGKDAHNDLHREGGDSLTAAASVFSELIDELGSPLRALSSTTTHTLNRLRDACSYSTQESNRLSDIISPNEFSELIDGIEAALVRFESTSNHAVLRLYRKVDVNFVPNEDPFLPTHTSDQDHETIFLVYFFIFTLQEFARELSSLVDAVERVYNYQQHRLLKGSWPRRVIKFCRKLLVATPCLSKRQQTKQPGYLRKRLSYVILPQRRVHPSFPKIRPHAPNTIQTPNRSQLTFKGKIYQTIWEIGKRLTERDIKYAVKAGLATAILASPAFIAKARPTFIAYYGDWALISFFVVISPTIGATNYLSFQRVLGTLFGAAVAIGLYTLFPEQAVILSLVGFVFSLPCFWFAVSKPQYMSASRFVLLTYNLTCLYSYNLREKDVAVFDIGVKRAVAVTAGVLWAAFISRFWWPSEARRELSKCLSEFCLNIGWLYTRLVASNSFAPEYQELEDDGFLDTQPPKTILHNSVQEFMAMELHLQIKLIELQNLLAQAQHEPRLKGPFPVELYRQILISLQTILDKMHSMRCVTTREEWSTSVRYDFILPVNRERREMVGNIMLSLATLAASFRLKTPLPPYLPPVEKSRLKLVEAIRQLDVVKNRDVKVSRQLLFFAYALTMKGVTMELESLGRTLQDAFGVIGQSPAEFEMLFQPLRESERTVEHLA</sequence>
<evidence type="ECO:0000313" key="10">
    <source>
        <dbReference type="Proteomes" id="UP000284842"/>
    </source>
</evidence>
<evidence type="ECO:0000259" key="7">
    <source>
        <dbReference type="Pfam" id="PF10334"/>
    </source>
</evidence>
<feature type="region of interest" description="Disordered" evidence="5">
    <location>
        <begin position="24"/>
        <end position="75"/>
    </location>
</feature>
<dbReference type="InterPro" id="IPR052430">
    <property type="entry name" value="IVT-Associated"/>
</dbReference>
<feature type="compositionally biased region" description="Polar residues" evidence="5">
    <location>
        <begin position="60"/>
        <end position="75"/>
    </location>
</feature>
<feature type="domain" description="DUF2421" evidence="7">
    <location>
        <begin position="927"/>
        <end position="1109"/>
    </location>
</feature>
<evidence type="ECO:0000256" key="4">
    <source>
        <dbReference type="ARBA" id="ARBA00023136"/>
    </source>
</evidence>
<feature type="region of interest" description="Disordered" evidence="5">
    <location>
        <begin position="509"/>
        <end position="528"/>
    </location>
</feature>
<feature type="transmembrane region" description="Helical" evidence="6">
    <location>
        <begin position="796"/>
        <end position="815"/>
    </location>
</feature>
<evidence type="ECO:0000259" key="8">
    <source>
        <dbReference type="Pfam" id="PF13515"/>
    </source>
</evidence>
<feature type="domain" description="Integral membrane bound transporter" evidence="8">
    <location>
        <begin position="795"/>
        <end position="921"/>
    </location>
</feature>
<dbReference type="InterPro" id="IPR023244">
    <property type="entry name" value="Brefeldin_A-sensitivity_4"/>
</dbReference>
<feature type="region of interest" description="Disordered" evidence="5">
    <location>
        <begin position="145"/>
        <end position="198"/>
    </location>
</feature>
<gene>
    <name evidence="9" type="ORF">CVT24_002587</name>
</gene>
<accession>A0A409WB74</accession>
<dbReference type="GO" id="GO:0016020">
    <property type="term" value="C:membrane"/>
    <property type="evidence" value="ECO:0007669"/>
    <property type="project" value="UniProtKB-SubCell"/>
</dbReference>
<name>A0A409WB74_9AGAR</name>
<feature type="transmembrane region" description="Helical" evidence="6">
    <location>
        <begin position="850"/>
        <end position="867"/>
    </location>
</feature>
<evidence type="ECO:0000313" key="9">
    <source>
        <dbReference type="EMBL" id="PPQ75741.1"/>
    </source>
</evidence>
<dbReference type="InterPro" id="IPR018820">
    <property type="entry name" value="BRE4-related_DUF2421"/>
</dbReference>
<dbReference type="PRINTS" id="PR02047">
    <property type="entry name" value="BREFELDNASP4"/>
</dbReference>
<dbReference type="STRING" id="181874.A0A409WB74"/>
<keyword evidence="3 6" id="KW-1133">Transmembrane helix</keyword>
<evidence type="ECO:0000256" key="1">
    <source>
        <dbReference type="ARBA" id="ARBA00004141"/>
    </source>
</evidence>
<dbReference type="AlphaFoldDB" id="A0A409WB74"/>
<comment type="subcellular location">
    <subcellularLocation>
        <location evidence="1">Membrane</location>
        <topology evidence="1">Multi-pass membrane protein</topology>
    </subcellularLocation>
</comment>
<feature type="transmembrane region" description="Helical" evidence="6">
    <location>
        <begin position="255"/>
        <end position="273"/>
    </location>
</feature>
<feature type="transmembrane region" description="Helical" evidence="6">
    <location>
        <begin position="285"/>
        <end position="308"/>
    </location>
</feature>